<dbReference type="STRING" id="504832.OCA5_c10160"/>
<feature type="domain" description="GGDEF" evidence="4">
    <location>
        <begin position="243"/>
        <end position="375"/>
    </location>
</feature>
<feature type="transmembrane region" description="Helical" evidence="3">
    <location>
        <begin position="190"/>
        <end position="208"/>
    </location>
</feature>
<evidence type="ECO:0000256" key="1">
    <source>
        <dbReference type="ARBA" id="ARBA00012528"/>
    </source>
</evidence>
<dbReference type="HOGENOM" id="CLU_000445_11_1_5"/>
<gene>
    <name evidence="5" type="ordered locus">OCA5_c10160</name>
</gene>
<dbReference type="PANTHER" id="PTHR45138">
    <property type="entry name" value="REGULATORY COMPONENTS OF SENSORY TRANSDUCTION SYSTEM"/>
    <property type="match status" value="1"/>
</dbReference>
<dbReference type="EC" id="2.7.7.65" evidence="1"/>
<organism evidence="5 6">
    <name type="scientific">Afipia carboxidovorans (strain ATCC 49405 / DSM 1227 / KCTC 32145 / OM5)</name>
    <name type="common">Oligotropha carboxidovorans</name>
    <dbReference type="NCBI Taxonomy" id="504832"/>
    <lineage>
        <taxon>Bacteria</taxon>
        <taxon>Pseudomonadati</taxon>
        <taxon>Pseudomonadota</taxon>
        <taxon>Alphaproteobacteria</taxon>
        <taxon>Hyphomicrobiales</taxon>
        <taxon>Nitrobacteraceae</taxon>
        <taxon>Afipia</taxon>
    </lineage>
</organism>
<dbReference type="AlphaFoldDB" id="B6JIE5"/>
<name>B6JIE5_AFIC5</name>
<sequence>MLDYNSLLIALSFCSAGLAFTFFGSWLVSRTDSILMTWAGGVSCLAIALIFYQSFVAEFSPVIGIVAFAALLIGLALFMGSAYQFQTGKLPARTVAVTAGVSIALMAVPMLRGYDGISYIALNLGAAAFMLATAWEYWRWRAEAPLLILLLSALYALTALSFVLCAVVLLQQGEWMMHRAPSGWAENINLVMSITSIGGLGALSLALNQVRITRHHQREAEHDSLTGLLNRRALFDKSQRVAAPVAVVVFDVDHFKAVNDRHGHQVGDTVLQTFASLLAANTREGDLAARLGGEEFVIVLSGTMAAQAMQVAERVRESLAGQRFISSSGDFGVTVSAGVACENGEVDIIALLRRADFALYDAKHTGRNRVLLSSSEASLAPFDAAMAAGDSIVRLRS</sequence>
<dbReference type="PROSITE" id="PS50887">
    <property type="entry name" value="GGDEF"/>
    <property type="match status" value="1"/>
</dbReference>
<dbReference type="PANTHER" id="PTHR45138:SF9">
    <property type="entry name" value="DIGUANYLATE CYCLASE DGCM-RELATED"/>
    <property type="match status" value="1"/>
</dbReference>
<evidence type="ECO:0000313" key="6">
    <source>
        <dbReference type="Proteomes" id="UP000007730"/>
    </source>
</evidence>
<dbReference type="SMART" id="SM00267">
    <property type="entry name" value="GGDEF"/>
    <property type="match status" value="1"/>
</dbReference>
<feature type="transmembrane region" description="Helical" evidence="3">
    <location>
        <begin position="6"/>
        <end position="28"/>
    </location>
</feature>
<dbReference type="CDD" id="cd01949">
    <property type="entry name" value="GGDEF"/>
    <property type="match status" value="1"/>
</dbReference>
<keyword evidence="3" id="KW-0812">Transmembrane</keyword>
<dbReference type="EMBL" id="CP002826">
    <property type="protein sequence ID" value="AEI05735.1"/>
    <property type="molecule type" value="Genomic_DNA"/>
</dbReference>
<dbReference type="KEGG" id="oca:OCAR_7082"/>
<dbReference type="InterPro" id="IPR029787">
    <property type="entry name" value="Nucleotide_cyclase"/>
</dbReference>
<dbReference type="GO" id="GO:0005886">
    <property type="term" value="C:plasma membrane"/>
    <property type="evidence" value="ECO:0007669"/>
    <property type="project" value="TreeGrafter"/>
</dbReference>
<feature type="transmembrane region" description="Helical" evidence="3">
    <location>
        <begin position="35"/>
        <end position="53"/>
    </location>
</feature>
<dbReference type="Pfam" id="PF00990">
    <property type="entry name" value="GGDEF"/>
    <property type="match status" value="1"/>
</dbReference>
<dbReference type="GO" id="GO:1902201">
    <property type="term" value="P:negative regulation of bacterial-type flagellum-dependent cell motility"/>
    <property type="evidence" value="ECO:0007669"/>
    <property type="project" value="TreeGrafter"/>
</dbReference>
<dbReference type="Proteomes" id="UP000007730">
    <property type="component" value="Chromosome"/>
</dbReference>
<dbReference type="NCBIfam" id="TIGR00254">
    <property type="entry name" value="GGDEF"/>
    <property type="match status" value="1"/>
</dbReference>
<feature type="transmembrane region" description="Helical" evidence="3">
    <location>
        <begin position="59"/>
        <end position="78"/>
    </location>
</feature>
<keyword evidence="3" id="KW-0472">Membrane</keyword>
<feature type="transmembrane region" description="Helical" evidence="3">
    <location>
        <begin position="117"/>
        <end position="135"/>
    </location>
</feature>
<keyword evidence="6" id="KW-1185">Reference proteome</keyword>
<evidence type="ECO:0000256" key="3">
    <source>
        <dbReference type="SAM" id="Phobius"/>
    </source>
</evidence>
<dbReference type="InterPro" id="IPR050469">
    <property type="entry name" value="Diguanylate_Cyclase"/>
</dbReference>
<evidence type="ECO:0000256" key="2">
    <source>
        <dbReference type="ARBA" id="ARBA00034247"/>
    </source>
</evidence>
<dbReference type="InterPro" id="IPR043128">
    <property type="entry name" value="Rev_trsase/Diguanyl_cyclase"/>
</dbReference>
<accession>B6JIE5</accession>
<reference evidence="5 6" key="1">
    <citation type="journal article" date="2011" name="J. Bacteriol.">
        <title>Complete genome sequences of the chemolithoautotrophic Oligotropha carboxidovorans strains OM4 and OM5.</title>
        <authorList>
            <person name="Volland S."/>
            <person name="Rachinger M."/>
            <person name="Strittmatter A."/>
            <person name="Daniel R."/>
            <person name="Gottschalk G."/>
            <person name="Meyer O."/>
        </authorList>
    </citation>
    <scope>NUCLEOTIDE SEQUENCE [LARGE SCALE GENOMIC DNA]</scope>
    <source>
        <strain evidence="6">ATCC 49405 / DSM 1227 / KCTC 32145 / OM5</strain>
    </source>
</reference>
<evidence type="ECO:0000259" key="4">
    <source>
        <dbReference type="PROSITE" id="PS50887"/>
    </source>
</evidence>
<feature type="transmembrane region" description="Helical" evidence="3">
    <location>
        <begin position="147"/>
        <end position="170"/>
    </location>
</feature>
<dbReference type="GO" id="GO:0052621">
    <property type="term" value="F:diguanylate cyclase activity"/>
    <property type="evidence" value="ECO:0007669"/>
    <property type="project" value="UniProtKB-EC"/>
</dbReference>
<protein>
    <recommendedName>
        <fullName evidence="1">diguanylate cyclase</fullName>
        <ecNumber evidence="1">2.7.7.65</ecNumber>
    </recommendedName>
</protein>
<comment type="catalytic activity">
    <reaction evidence="2">
        <text>2 GTP = 3',3'-c-di-GMP + 2 diphosphate</text>
        <dbReference type="Rhea" id="RHEA:24898"/>
        <dbReference type="ChEBI" id="CHEBI:33019"/>
        <dbReference type="ChEBI" id="CHEBI:37565"/>
        <dbReference type="ChEBI" id="CHEBI:58805"/>
        <dbReference type="EC" id="2.7.7.65"/>
    </reaction>
</comment>
<dbReference type="SUPFAM" id="SSF55073">
    <property type="entry name" value="Nucleotide cyclase"/>
    <property type="match status" value="1"/>
</dbReference>
<dbReference type="PATRIC" id="fig|504832.7.peg.1079"/>
<dbReference type="GO" id="GO:0043709">
    <property type="term" value="P:cell adhesion involved in single-species biofilm formation"/>
    <property type="evidence" value="ECO:0007669"/>
    <property type="project" value="TreeGrafter"/>
</dbReference>
<proteinExistence type="predicted"/>
<evidence type="ECO:0000313" key="5">
    <source>
        <dbReference type="EMBL" id="AEI05735.1"/>
    </source>
</evidence>
<dbReference type="FunFam" id="3.30.70.270:FF:000001">
    <property type="entry name" value="Diguanylate cyclase domain protein"/>
    <property type="match status" value="1"/>
</dbReference>
<dbReference type="KEGG" id="ocg:OCA5_c10160"/>
<dbReference type="eggNOG" id="COG3706">
    <property type="taxonomic scope" value="Bacteria"/>
</dbReference>
<dbReference type="InterPro" id="IPR000160">
    <property type="entry name" value="GGDEF_dom"/>
</dbReference>
<dbReference type="Gene3D" id="3.30.70.270">
    <property type="match status" value="1"/>
</dbReference>
<feature type="transmembrane region" description="Helical" evidence="3">
    <location>
        <begin position="90"/>
        <end position="111"/>
    </location>
</feature>
<dbReference type="OrthoDB" id="9812260at2"/>
<keyword evidence="3" id="KW-1133">Transmembrane helix</keyword>